<dbReference type="PANTHER" id="PTHR35465:SF1">
    <property type="entry name" value="PHOSPHATIDYLINOSITOL-GLYCAN BIOSYNTHESIS CLASS X PROTEIN"/>
    <property type="match status" value="1"/>
</dbReference>
<evidence type="ECO:0000313" key="3">
    <source>
        <dbReference type="EMBL" id="KAL2611867.1"/>
    </source>
</evidence>
<feature type="signal peptide" evidence="2">
    <location>
        <begin position="1"/>
        <end position="30"/>
    </location>
</feature>
<dbReference type="PANTHER" id="PTHR35465">
    <property type="entry name" value="CAVEOLIN-1 PROTEIN"/>
    <property type="match status" value="1"/>
</dbReference>
<evidence type="ECO:0000313" key="4">
    <source>
        <dbReference type="Proteomes" id="UP001605036"/>
    </source>
</evidence>
<accession>A0ABD1XSD1</accession>
<evidence type="ECO:0000256" key="1">
    <source>
        <dbReference type="SAM" id="Phobius"/>
    </source>
</evidence>
<evidence type="ECO:0000256" key="2">
    <source>
        <dbReference type="SAM" id="SignalP"/>
    </source>
</evidence>
<proteinExistence type="predicted"/>
<reference evidence="3 4" key="1">
    <citation type="submission" date="2024-09" db="EMBL/GenBank/DDBJ databases">
        <title>Chromosome-scale assembly of Riccia fluitans.</title>
        <authorList>
            <person name="Paukszto L."/>
            <person name="Sawicki J."/>
            <person name="Karawczyk K."/>
            <person name="Piernik-Szablinska J."/>
            <person name="Szczecinska M."/>
            <person name="Mazdziarz M."/>
        </authorList>
    </citation>
    <scope>NUCLEOTIDE SEQUENCE [LARGE SCALE GENOMIC DNA]</scope>
    <source>
        <strain evidence="3">Rf_01</strain>
        <tissue evidence="3">Aerial parts of the thallus</tissue>
    </source>
</reference>
<keyword evidence="1" id="KW-0812">Transmembrane</keyword>
<keyword evidence="4" id="KW-1185">Reference proteome</keyword>
<dbReference type="Proteomes" id="UP001605036">
    <property type="component" value="Unassembled WGS sequence"/>
</dbReference>
<sequence>MANLKAVCHPFGLAISYLLVLTHALDQTLANSLSIVDLSTFEVRSLRLGEERKQDRLPLRGGGGKCVYELLDLKESFSYEVKISYPASIPSRFSLSLAKARSTGNKFLRRRLLDTEKVIFSVDRENDVEIPPEEGGFEVLMLVTVEPAGVVGQADMEEQAFVVYNIMLEEVRFGGIPVQAFWVGFLGLVAISLSALAVQVFPFPPETERNRLKHSKQATS</sequence>
<gene>
    <name evidence="3" type="ORF">R1flu_023559</name>
</gene>
<name>A0ABD1XSD1_9MARC</name>
<feature type="transmembrane region" description="Helical" evidence="1">
    <location>
        <begin position="180"/>
        <end position="203"/>
    </location>
</feature>
<keyword evidence="2" id="KW-0732">Signal</keyword>
<comment type="caution">
    <text evidence="3">The sequence shown here is derived from an EMBL/GenBank/DDBJ whole genome shotgun (WGS) entry which is preliminary data.</text>
</comment>
<keyword evidence="1" id="KW-0472">Membrane</keyword>
<evidence type="ECO:0008006" key="5">
    <source>
        <dbReference type="Google" id="ProtNLM"/>
    </source>
</evidence>
<dbReference type="EMBL" id="JBHFFA010000007">
    <property type="protein sequence ID" value="KAL2611867.1"/>
    <property type="molecule type" value="Genomic_DNA"/>
</dbReference>
<dbReference type="AlphaFoldDB" id="A0ABD1XSD1"/>
<protein>
    <recommendedName>
        <fullName evidence="5">Translocon-associated protein subunit alpha</fullName>
    </recommendedName>
</protein>
<keyword evidence="1" id="KW-1133">Transmembrane helix</keyword>
<feature type="chain" id="PRO_5044848499" description="Translocon-associated protein subunit alpha" evidence="2">
    <location>
        <begin position="31"/>
        <end position="220"/>
    </location>
</feature>
<organism evidence="3 4">
    <name type="scientific">Riccia fluitans</name>
    <dbReference type="NCBI Taxonomy" id="41844"/>
    <lineage>
        <taxon>Eukaryota</taxon>
        <taxon>Viridiplantae</taxon>
        <taxon>Streptophyta</taxon>
        <taxon>Embryophyta</taxon>
        <taxon>Marchantiophyta</taxon>
        <taxon>Marchantiopsida</taxon>
        <taxon>Marchantiidae</taxon>
        <taxon>Marchantiales</taxon>
        <taxon>Ricciaceae</taxon>
        <taxon>Riccia</taxon>
    </lineage>
</organism>